<evidence type="ECO:0008006" key="3">
    <source>
        <dbReference type="Google" id="ProtNLM"/>
    </source>
</evidence>
<sequence>MKTISIKSFAKTGKFGEIGIGTLKKDVIKLLGTDYDFGDCGETQIIKYGWYEFFFWSDTEKLFAIQNDHLQANCENHNEMILYKNDLFEIDIWFLKVNQDYTYSQVIQLLKKEDIDYKIEPGSEIEPEIIRFKSGVYLDFSEGSFGWNSETNESYNDTIKNKEDYLLNGIRLFDFKKE</sequence>
<name>A0ABY7RT03_9FLAO</name>
<proteinExistence type="predicted"/>
<evidence type="ECO:0000313" key="2">
    <source>
        <dbReference type="Proteomes" id="UP001202717"/>
    </source>
</evidence>
<reference evidence="1 2" key="1">
    <citation type="submission" date="2023-01" db="EMBL/GenBank/DDBJ databases">
        <title>Psychroserpens ponticola sp. nov., isolated from seawater.</title>
        <authorList>
            <person name="Kristyanto S."/>
            <person name="Jung J."/>
            <person name="Kim J.M."/>
            <person name="Jeon C.O."/>
        </authorList>
    </citation>
    <scope>NUCLEOTIDE SEQUENCE [LARGE SCALE GENOMIC DNA]</scope>
    <source>
        <strain evidence="1 2">MSW6</strain>
    </source>
</reference>
<gene>
    <name evidence="1" type="ORF">MUN68_009125</name>
</gene>
<evidence type="ECO:0000313" key="1">
    <source>
        <dbReference type="EMBL" id="WCO00236.1"/>
    </source>
</evidence>
<dbReference type="EMBL" id="CP116221">
    <property type="protein sequence ID" value="WCO00236.1"/>
    <property type="molecule type" value="Genomic_DNA"/>
</dbReference>
<accession>A0ABY7RT03</accession>
<protein>
    <recommendedName>
        <fullName evidence="3">DUF4178 domain-containing protein</fullName>
    </recommendedName>
</protein>
<organism evidence="1 2">
    <name type="scientific">Psychroserpens ponticola</name>
    <dbReference type="NCBI Taxonomy" id="2932268"/>
    <lineage>
        <taxon>Bacteria</taxon>
        <taxon>Pseudomonadati</taxon>
        <taxon>Bacteroidota</taxon>
        <taxon>Flavobacteriia</taxon>
        <taxon>Flavobacteriales</taxon>
        <taxon>Flavobacteriaceae</taxon>
        <taxon>Psychroserpens</taxon>
    </lineage>
</organism>
<dbReference type="Proteomes" id="UP001202717">
    <property type="component" value="Chromosome"/>
</dbReference>
<keyword evidence="2" id="KW-1185">Reference proteome</keyword>
<dbReference type="RefSeq" id="WP_249997494.1">
    <property type="nucleotide sequence ID" value="NZ_CP116221.1"/>
</dbReference>